<dbReference type="CDD" id="cd00727">
    <property type="entry name" value="malate_synt_A"/>
    <property type="match status" value="1"/>
</dbReference>
<dbReference type="Gene3D" id="3.20.20.360">
    <property type="entry name" value="Malate synthase, domain 3"/>
    <property type="match status" value="1"/>
</dbReference>
<protein>
    <recommendedName>
        <fullName evidence="2">malate synthase</fullName>
        <ecNumber evidence="2">2.3.3.9</ecNumber>
    </recommendedName>
</protein>
<keyword evidence="11" id="KW-0012">Acyltransferase</keyword>
<accession>A0A9X1W7U1</accession>
<dbReference type="FunFam" id="1.20.1220.12:FF:000001">
    <property type="entry name" value="Malate synthase"/>
    <property type="match status" value="1"/>
</dbReference>
<dbReference type="Pfam" id="PF01274">
    <property type="entry name" value="MS_TIM-barrel"/>
    <property type="match status" value="1"/>
</dbReference>
<dbReference type="Gene3D" id="1.20.1220.12">
    <property type="entry name" value="Malate synthase, domain III"/>
    <property type="match status" value="1"/>
</dbReference>
<dbReference type="Pfam" id="PF20659">
    <property type="entry name" value="MS_C"/>
    <property type="match status" value="1"/>
</dbReference>
<organism evidence="11 12">
    <name type="scientific">Vibrio gelatinilyticus</name>
    <dbReference type="NCBI Taxonomy" id="2893468"/>
    <lineage>
        <taxon>Bacteria</taxon>
        <taxon>Pseudomonadati</taxon>
        <taxon>Pseudomonadota</taxon>
        <taxon>Gammaproteobacteria</taxon>
        <taxon>Vibrionales</taxon>
        <taxon>Vibrionaceae</taxon>
        <taxon>Vibrio</taxon>
    </lineage>
</organism>
<dbReference type="GO" id="GO:0005737">
    <property type="term" value="C:cytoplasm"/>
    <property type="evidence" value="ECO:0007669"/>
    <property type="project" value="TreeGrafter"/>
</dbReference>
<evidence type="ECO:0000256" key="4">
    <source>
        <dbReference type="ARBA" id="ARBA00022532"/>
    </source>
</evidence>
<dbReference type="GO" id="GO:0006097">
    <property type="term" value="P:glyoxylate cycle"/>
    <property type="evidence" value="ECO:0007669"/>
    <property type="project" value="UniProtKB-KW"/>
</dbReference>
<feature type="domain" description="Malate synthase N-terminal" evidence="9">
    <location>
        <begin position="23"/>
        <end position="76"/>
    </location>
</feature>
<comment type="similarity">
    <text evidence="1">Belongs to the malate synthase family.</text>
</comment>
<dbReference type="SUPFAM" id="SSF51645">
    <property type="entry name" value="Malate synthase G"/>
    <property type="match status" value="1"/>
</dbReference>
<dbReference type="InterPro" id="IPR011076">
    <property type="entry name" value="Malate_synth_sf"/>
</dbReference>
<keyword evidence="5 11" id="KW-0808">Transferase</keyword>
<evidence type="ECO:0000313" key="12">
    <source>
        <dbReference type="Proteomes" id="UP001139488"/>
    </source>
</evidence>
<dbReference type="EMBL" id="JAJNNZ010000003">
    <property type="protein sequence ID" value="MCJ2376037.1"/>
    <property type="molecule type" value="Genomic_DNA"/>
</dbReference>
<feature type="domain" description="Malate synthase C-terminal" evidence="10">
    <location>
        <begin position="418"/>
        <end position="536"/>
    </location>
</feature>
<evidence type="ECO:0000256" key="5">
    <source>
        <dbReference type="ARBA" id="ARBA00022679"/>
    </source>
</evidence>
<comment type="catalytic activity">
    <reaction evidence="6">
        <text>glyoxylate + acetyl-CoA + H2O = (S)-malate + CoA + H(+)</text>
        <dbReference type="Rhea" id="RHEA:18181"/>
        <dbReference type="ChEBI" id="CHEBI:15377"/>
        <dbReference type="ChEBI" id="CHEBI:15378"/>
        <dbReference type="ChEBI" id="CHEBI:15589"/>
        <dbReference type="ChEBI" id="CHEBI:36655"/>
        <dbReference type="ChEBI" id="CHEBI:57287"/>
        <dbReference type="ChEBI" id="CHEBI:57288"/>
        <dbReference type="EC" id="2.3.3.9"/>
    </reaction>
</comment>
<dbReference type="PIRSF" id="PIRSF001363">
    <property type="entry name" value="Malate_synth"/>
    <property type="match status" value="1"/>
</dbReference>
<proteinExistence type="inferred from homology"/>
<reference evidence="11" key="1">
    <citation type="submission" date="2021-11" db="EMBL/GenBank/DDBJ databases">
        <title>Vibrio ZSDE26 sp. nov. and Vibrio ZSDZ34 sp. nov., isolated from coastal seawater in Qingdao.</title>
        <authorList>
            <person name="Zhang P."/>
        </authorList>
    </citation>
    <scope>NUCLEOTIDE SEQUENCE</scope>
    <source>
        <strain evidence="11">ZSDZ34</strain>
    </source>
</reference>
<dbReference type="PANTHER" id="PTHR42902:SF1">
    <property type="entry name" value="MALATE SYNTHASE 1-RELATED"/>
    <property type="match status" value="1"/>
</dbReference>
<evidence type="ECO:0000313" key="11">
    <source>
        <dbReference type="EMBL" id="MCJ2376037.1"/>
    </source>
</evidence>
<dbReference type="Pfam" id="PF20656">
    <property type="entry name" value="MS_N"/>
    <property type="match status" value="1"/>
</dbReference>
<evidence type="ECO:0000256" key="3">
    <source>
        <dbReference type="ARBA" id="ARBA00022435"/>
    </source>
</evidence>
<evidence type="ECO:0000259" key="10">
    <source>
        <dbReference type="Pfam" id="PF20659"/>
    </source>
</evidence>
<dbReference type="NCBIfam" id="TIGR01344">
    <property type="entry name" value="malate_syn_A"/>
    <property type="match status" value="1"/>
</dbReference>
<sequence>MTDSIHRTTTTQQLEIVGSLKNKEYQQILNDEARLFLSSLAERFTASHRGLLDQRKQKQLAFDRGTLPDFREDTAHIRNDKSWQISPIPDDLLDRRVEITGPVDRKMVINALNSGAKVFMCCFEDASAPTWENMVEGQINLRDANLGTIDYFDNKKNAHYRISSNPALLIARPRGLHLPENSIRFKGEPIAGCLMDFALYFFHNFQTRANKGQGVYYYIPKLESMEEAQWWSDIFYFTEQYFDVPRGTIRATVLIETLPAVFQMDEILYAMREHIVAMNCGRWDYIFSYIKTLKSHPERILPDRHSIGMEQPFLSAYSQLLVKTCHARGALAMGGMSAFIPNKDPAIMAQVTQKVIADKDREAANGHDGTWVAHPALVDLAMSIFNKKLDGQANQLHFIGNEEEICAHQLLEPCPGERNEQGVRKNIRIALYYIESWIQGNGCVPIYGLMEDAATAEISRAGIWQWIHHAVRLDDGQVMNKSKFRQWLYQELDTIKCEVGEARYHQGRFQQTAELFYELSTAESFAPFLTLPSYELLNTPQAELA</sequence>
<keyword evidence="3" id="KW-0329">Glyoxylate bypass</keyword>
<dbReference type="Proteomes" id="UP001139488">
    <property type="component" value="Unassembled WGS sequence"/>
</dbReference>
<evidence type="ECO:0000256" key="7">
    <source>
        <dbReference type="PIRSR" id="PIRSR001363-1"/>
    </source>
</evidence>
<feature type="domain" description="Malate synthase TIM barrel" evidence="8">
    <location>
        <begin position="169"/>
        <end position="412"/>
    </location>
</feature>
<feature type="active site" description="Proton acceptor" evidence="7">
    <location>
        <position position="172"/>
    </location>
</feature>
<dbReference type="InterPro" id="IPR048356">
    <property type="entry name" value="MS_N"/>
</dbReference>
<dbReference type="GO" id="GO:0004474">
    <property type="term" value="F:malate synthase activity"/>
    <property type="evidence" value="ECO:0007669"/>
    <property type="project" value="UniProtKB-EC"/>
</dbReference>
<gene>
    <name evidence="11" type="primary">aceB</name>
    <name evidence="11" type="ORF">LNL84_04235</name>
</gene>
<dbReference type="InterPro" id="IPR001465">
    <property type="entry name" value="Malate_synthase_TIM"/>
</dbReference>
<keyword evidence="4" id="KW-0816">Tricarboxylic acid cycle</keyword>
<comment type="caution">
    <text evidence="11">The sequence shown here is derived from an EMBL/GenBank/DDBJ whole genome shotgun (WGS) entry which is preliminary data.</text>
</comment>
<evidence type="ECO:0000259" key="8">
    <source>
        <dbReference type="Pfam" id="PF01274"/>
    </source>
</evidence>
<dbReference type="InterPro" id="IPR006252">
    <property type="entry name" value="Malate_synthA"/>
</dbReference>
<evidence type="ECO:0000256" key="6">
    <source>
        <dbReference type="ARBA" id="ARBA00047918"/>
    </source>
</evidence>
<dbReference type="PANTHER" id="PTHR42902">
    <property type="entry name" value="MALATE SYNTHASE"/>
    <property type="match status" value="1"/>
</dbReference>
<feature type="active site" description="Proton donor" evidence="7">
    <location>
        <position position="452"/>
    </location>
</feature>
<dbReference type="GO" id="GO:0006099">
    <property type="term" value="P:tricarboxylic acid cycle"/>
    <property type="evidence" value="ECO:0007669"/>
    <property type="project" value="UniProtKB-KW"/>
</dbReference>
<dbReference type="InterPro" id="IPR048355">
    <property type="entry name" value="MS_C"/>
</dbReference>
<evidence type="ECO:0000256" key="1">
    <source>
        <dbReference type="ARBA" id="ARBA00006394"/>
    </source>
</evidence>
<dbReference type="EC" id="2.3.3.9" evidence="2"/>
<keyword evidence="12" id="KW-1185">Reference proteome</keyword>
<dbReference type="AlphaFoldDB" id="A0A9X1W7U1"/>
<dbReference type="InterPro" id="IPR044856">
    <property type="entry name" value="Malate_synth_C_sf"/>
</dbReference>
<dbReference type="FunFam" id="3.20.20.360:FF:000001">
    <property type="entry name" value="Malate synthase"/>
    <property type="match status" value="1"/>
</dbReference>
<evidence type="ECO:0000259" key="9">
    <source>
        <dbReference type="Pfam" id="PF20656"/>
    </source>
</evidence>
<dbReference type="RefSeq" id="WP_244355432.1">
    <property type="nucleotide sequence ID" value="NZ_JAJNNZ010000003.1"/>
</dbReference>
<dbReference type="InterPro" id="IPR046363">
    <property type="entry name" value="MS_N_TIM-barrel_dom"/>
</dbReference>
<evidence type="ECO:0000256" key="2">
    <source>
        <dbReference type="ARBA" id="ARBA00012636"/>
    </source>
</evidence>
<name>A0A9X1W7U1_9VIBR</name>